<dbReference type="SMART" id="SM00632">
    <property type="entry name" value="Aamy_C"/>
    <property type="match status" value="1"/>
</dbReference>
<keyword evidence="7 12" id="KW-0378">Hydrolase</keyword>
<keyword evidence="13" id="KW-0732">Signal</keyword>
<evidence type="ECO:0000256" key="13">
    <source>
        <dbReference type="SAM" id="SignalP"/>
    </source>
</evidence>
<dbReference type="InterPro" id="IPR006047">
    <property type="entry name" value="GH13_cat_dom"/>
</dbReference>
<keyword evidence="6" id="KW-0479">Metal-binding</keyword>
<dbReference type="InterPro" id="IPR013780">
    <property type="entry name" value="Glyco_hydro_b"/>
</dbReference>
<dbReference type="SUPFAM" id="SSF49452">
    <property type="entry name" value="Starch-binding domain-like"/>
    <property type="match status" value="2"/>
</dbReference>
<proteinExistence type="inferred from homology"/>
<dbReference type="SUPFAM" id="SSF51011">
    <property type="entry name" value="Glycosyl hydrolase domain"/>
    <property type="match status" value="1"/>
</dbReference>
<dbReference type="SUPFAM" id="SSF51445">
    <property type="entry name" value="(Trans)glycosidases"/>
    <property type="match status" value="1"/>
</dbReference>
<dbReference type="SMART" id="SM01065">
    <property type="entry name" value="CBM_2"/>
    <property type="match status" value="2"/>
</dbReference>
<evidence type="ECO:0000256" key="6">
    <source>
        <dbReference type="ARBA" id="ARBA00022723"/>
    </source>
</evidence>
<dbReference type="Pfam" id="PF00686">
    <property type="entry name" value="CBM_20"/>
    <property type="match status" value="2"/>
</dbReference>
<evidence type="ECO:0000256" key="12">
    <source>
        <dbReference type="RuleBase" id="RU361134"/>
    </source>
</evidence>
<dbReference type="Gene3D" id="3.20.20.80">
    <property type="entry name" value="Glycosidases"/>
    <property type="match status" value="1"/>
</dbReference>
<evidence type="ECO:0000256" key="9">
    <source>
        <dbReference type="ARBA" id="ARBA00023277"/>
    </source>
</evidence>
<feature type="domain" description="CBM20" evidence="14">
    <location>
        <begin position="590"/>
        <end position="690"/>
    </location>
</feature>
<accession>A0ABU6C9K7</accession>
<dbReference type="EMBL" id="JAOZYB010000090">
    <property type="protein sequence ID" value="MEB3961406.1"/>
    <property type="molecule type" value="Genomic_DNA"/>
</dbReference>
<comment type="cofactor">
    <cofactor evidence="2">
        <name>Ca(2+)</name>
        <dbReference type="ChEBI" id="CHEBI:29108"/>
    </cofactor>
</comment>
<comment type="similarity">
    <text evidence="3 11">Belongs to the glycosyl hydrolase 13 family.</text>
</comment>
<evidence type="ECO:0000256" key="10">
    <source>
        <dbReference type="ARBA" id="ARBA00023295"/>
    </source>
</evidence>
<dbReference type="EC" id="3.2.1.1" evidence="4 12"/>
<evidence type="ECO:0000259" key="14">
    <source>
        <dbReference type="PROSITE" id="PS51166"/>
    </source>
</evidence>
<evidence type="ECO:0000256" key="5">
    <source>
        <dbReference type="ARBA" id="ARBA00017303"/>
    </source>
</evidence>
<feature type="signal peptide" evidence="13">
    <location>
        <begin position="1"/>
        <end position="39"/>
    </location>
</feature>
<dbReference type="InterPro" id="IPR013784">
    <property type="entry name" value="Carb-bd-like_fold"/>
</dbReference>
<evidence type="ECO:0000256" key="2">
    <source>
        <dbReference type="ARBA" id="ARBA00001913"/>
    </source>
</evidence>
<dbReference type="Proteomes" id="UP001352223">
    <property type="component" value="Unassembled WGS sequence"/>
</dbReference>
<keyword evidence="9 12" id="KW-0119">Carbohydrate metabolism</keyword>
<comment type="catalytic activity">
    <reaction evidence="1 12">
        <text>Endohydrolysis of (1-&gt;4)-alpha-D-glucosidic linkages in polysaccharides containing three or more (1-&gt;4)-alpha-linked D-glucose units.</text>
        <dbReference type="EC" id="3.2.1.1"/>
    </reaction>
</comment>
<feature type="domain" description="CBM20" evidence="14">
    <location>
        <begin position="490"/>
        <end position="590"/>
    </location>
</feature>
<evidence type="ECO:0000256" key="11">
    <source>
        <dbReference type="RuleBase" id="RU003615"/>
    </source>
</evidence>
<comment type="caution">
    <text evidence="15">The sequence shown here is derived from an EMBL/GenBank/DDBJ whole genome shotgun (WGS) entry which is preliminary data.</text>
</comment>
<protein>
    <recommendedName>
        <fullName evidence="5 12">Alpha-amylase</fullName>
        <ecNumber evidence="4 12">3.2.1.1</ecNumber>
    </recommendedName>
</protein>
<dbReference type="Gene3D" id="2.60.40.1180">
    <property type="entry name" value="Golgi alpha-mannosidase II"/>
    <property type="match status" value="1"/>
</dbReference>
<dbReference type="GO" id="GO:0016787">
    <property type="term" value="F:hydrolase activity"/>
    <property type="evidence" value="ECO:0007669"/>
    <property type="project" value="UniProtKB-KW"/>
</dbReference>
<name>A0ABU6C9K7_9ACTN</name>
<keyword evidence="10 12" id="KW-0326">Glycosidase</keyword>
<evidence type="ECO:0000256" key="8">
    <source>
        <dbReference type="ARBA" id="ARBA00022837"/>
    </source>
</evidence>
<evidence type="ECO:0000256" key="7">
    <source>
        <dbReference type="ARBA" id="ARBA00022801"/>
    </source>
</evidence>
<dbReference type="InterPro" id="IPR002044">
    <property type="entry name" value="CBM20"/>
</dbReference>
<dbReference type="PROSITE" id="PS51166">
    <property type="entry name" value="CBM20"/>
    <property type="match status" value="2"/>
</dbReference>
<reference evidence="15 16" key="1">
    <citation type="submission" date="2022-10" db="EMBL/GenBank/DDBJ databases">
        <authorList>
            <person name="Xie J."/>
            <person name="Shen N."/>
        </authorList>
    </citation>
    <scope>NUCLEOTIDE SEQUENCE [LARGE SCALE GENOMIC DNA]</scope>
    <source>
        <strain evidence="15 16">DSM 41681</strain>
    </source>
</reference>
<dbReference type="PRINTS" id="PR00110">
    <property type="entry name" value="ALPHAAMYLASE"/>
</dbReference>
<sequence>MRPSPTRALRRKHRTAVAVAVGALALGGVVALPAQSASAADTGVKNGDVIANLWSWNWKSVAKECTDVLDPAGYGAVQVAPPEESLKQANYFWWDVYQPYSYKLDSRFGSAGDFKSMIDTCHSAGIEVYTDAVINHTAAQTGTGYAGTTIGNKYDTPDYDPADSDDCTKTISNWSDQYEVQHCELLGLPDLDTSESGVRAKIVGFLNKQIDLGVDGFRVDAAKHIETGDMNAIKGALHTTTAGDAPYLTQEVYPGNPPALGDYYNNGDVLDFTYAAAMKSQFGGGDIANLASFGSSWGLANEANSNTFVTNHDTERNGYTLSYKDGATAVLANVFQLARGYGRPSVYAAWNFGQSDEAPPNNGGFVTDTNCSSGWSCLDRDTAVSGMIAWHNAVANASVANWQSPASNVIGFARGTGGFVALNNSSSAHTHTYTTGLKDGTYKNVINGGATSVTVSGGKAALTVPAKGAVAFYDGSYICTVNCGGGDGGSDGGSTVTASFNEYAPTTSGSDVYVVGSTSALGSWNTANAVKLSSAGYPVWKKDIAVPAASSIEYKYLKKDASGTVTWESNANRKLTTGTSSAAVNNTWNVADADATDVRFTANATTTQGTNVYVVGSLPSLGSWNPADAIPLSSAAYPSWGRTVIVPKSTAFTYKYLKKDASGTVTWESGANRSYTTGSGAGYTVSDTWK</sequence>
<evidence type="ECO:0000256" key="3">
    <source>
        <dbReference type="ARBA" id="ARBA00008061"/>
    </source>
</evidence>
<evidence type="ECO:0000256" key="1">
    <source>
        <dbReference type="ARBA" id="ARBA00000548"/>
    </source>
</evidence>
<dbReference type="InterPro" id="IPR017853">
    <property type="entry name" value="GH"/>
</dbReference>
<dbReference type="Pfam" id="PF00128">
    <property type="entry name" value="Alpha-amylase"/>
    <property type="match status" value="1"/>
</dbReference>
<gene>
    <name evidence="15" type="ORF">OKJ48_14280</name>
</gene>
<dbReference type="InterPro" id="IPR006046">
    <property type="entry name" value="Alpha_amylase"/>
</dbReference>
<evidence type="ECO:0000256" key="4">
    <source>
        <dbReference type="ARBA" id="ARBA00012595"/>
    </source>
</evidence>
<dbReference type="CDD" id="cd11317">
    <property type="entry name" value="AmyAc_bac_euk_AmyA"/>
    <property type="match status" value="1"/>
</dbReference>
<dbReference type="InterPro" id="IPR013783">
    <property type="entry name" value="Ig-like_fold"/>
</dbReference>
<feature type="chain" id="PRO_5046001404" description="Alpha-amylase" evidence="13">
    <location>
        <begin position="40"/>
        <end position="690"/>
    </location>
</feature>
<dbReference type="InterPro" id="IPR031319">
    <property type="entry name" value="A-amylase_C"/>
</dbReference>
<keyword evidence="8" id="KW-0106">Calcium</keyword>
<organism evidence="15 16">
    <name type="scientific">Streptomyces kunmingensis</name>
    <dbReference type="NCBI Taxonomy" id="68225"/>
    <lineage>
        <taxon>Bacteria</taxon>
        <taxon>Bacillati</taxon>
        <taxon>Actinomycetota</taxon>
        <taxon>Actinomycetes</taxon>
        <taxon>Kitasatosporales</taxon>
        <taxon>Streptomycetaceae</taxon>
        <taxon>Streptomyces</taxon>
    </lineage>
</organism>
<evidence type="ECO:0000313" key="16">
    <source>
        <dbReference type="Proteomes" id="UP001352223"/>
    </source>
</evidence>
<dbReference type="RefSeq" id="WP_324768676.1">
    <property type="nucleotide sequence ID" value="NZ_BAAATS010000040.1"/>
</dbReference>
<dbReference type="PANTHER" id="PTHR43447">
    <property type="entry name" value="ALPHA-AMYLASE"/>
    <property type="match status" value="1"/>
</dbReference>
<dbReference type="Pfam" id="PF02806">
    <property type="entry name" value="Alpha-amylase_C"/>
    <property type="match status" value="1"/>
</dbReference>
<keyword evidence="16" id="KW-1185">Reference proteome</keyword>
<dbReference type="InterPro" id="IPR006048">
    <property type="entry name" value="A-amylase/branching_C"/>
</dbReference>
<dbReference type="SMART" id="SM00642">
    <property type="entry name" value="Aamy"/>
    <property type="match status" value="1"/>
</dbReference>
<evidence type="ECO:0000313" key="15">
    <source>
        <dbReference type="EMBL" id="MEB3961406.1"/>
    </source>
</evidence>
<dbReference type="Gene3D" id="2.60.40.10">
    <property type="entry name" value="Immunoglobulins"/>
    <property type="match status" value="2"/>
</dbReference>